<feature type="compositionally biased region" description="Low complexity" evidence="1">
    <location>
        <begin position="161"/>
        <end position="173"/>
    </location>
</feature>
<dbReference type="EMBL" id="BPQI01000072">
    <property type="protein sequence ID" value="GJD56738.1"/>
    <property type="molecule type" value="Genomic_DNA"/>
</dbReference>
<sequence length="252" mass="27004">MLAGSLHAAIVACAYDVPFGYLDTGFVDIPFKWRDFSALVGIGTSFCDCVADARAIYEQVNRPRLRKPPLLPMLAVAPFSVRLEMLLKAYHYDMQNLGRASAPYGAHLTAVLGRRDYTLLEPDPKPPEAPQDPVAPAEDPLPEPSPAPDEPRTSEEETPPEQEVAPSAAEPEAAAPPPEAAEQAPEQPAHPPETQDPLSEAEPETAHPIQPEAPMEAPAEPERPDPEPAPEDEASTAGEPARPTSPRPDTAG</sequence>
<keyword evidence="5" id="KW-1185">Reference proteome</keyword>
<accession>A0A564FV67</accession>
<dbReference type="OrthoDB" id="9783791at2"/>
<protein>
    <submittedName>
        <fullName evidence="3">Major cell-surface adhesin PAc</fullName>
    </submittedName>
</protein>
<feature type="region of interest" description="Disordered" evidence="1">
    <location>
        <begin position="118"/>
        <end position="252"/>
    </location>
</feature>
<dbReference type="Proteomes" id="UP001055303">
    <property type="component" value="Unassembled WGS sequence"/>
</dbReference>
<organism evidence="3 4">
    <name type="scientific">Methylobacterium dankookense</name>
    <dbReference type="NCBI Taxonomy" id="560405"/>
    <lineage>
        <taxon>Bacteria</taxon>
        <taxon>Pseudomonadati</taxon>
        <taxon>Pseudomonadota</taxon>
        <taxon>Alphaproteobacteria</taxon>
        <taxon>Hyphomicrobiales</taxon>
        <taxon>Methylobacteriaceae</taxon>
        <taxon>Methylobacterium</taxon>
    </lineage>
</organism>
<reference evidence="2" key="3">
    <citation type="submission" date="2021-08" db="EMBL/GenBank/DDBJ databases">
        <authorList>
            <person name="Tani A."/>
            <person name="Ola A."/>
            <person name="Ogura Y."/>
            <person name="Katsura K."/>
            <person name="Hayashi T."/>
        </authorList>
    </citation>
    <scope>NUCLEOTIDE SEQUENCE</scope>
    <source>
        <strain evidence="2">DSM 22415</strain>
    </source>
</reference>
<name>A0A564FV67_9HYPH</name>
<dbReference type="Proteomes" id="UP000401717">
    <property type="component" value="Unassembled WGS sequence"/>
</dbReference>
<dbReference type="RefSeq" id="WP_144762210.1">
    <property type="nucleotide sequence ID" value="NZ_BPQI01000072.1"/>
</dbReference>
<dbReference type="EMBL" id="CABFVH010000006">
    <property type="protein sequence ID" value="VUF11754.1"/>
    <property type="molecule type" value="Genomic_DNA"/>
</dbReference>
<reference evidence="3 4" key="1">
    <citation type="submission" date="2019-06" db="EMBL/GenBank/DDBJ databases">
        <authorList>
            <person name="Rodrigo-Torres L."/>
            <person name="Arahal R. D."/>
            <person name="Lucena T."/>
        </authorList>
    </citation>
    <scope>NUCLEOTIDE SEQUENCE [LARGE SCALE GENOMIC DNA]</scope>
    <source>
        <strain evidence="3 4">SW08-7</strain>
    </source>
</reference>
<gene>
    <name evidence="3" type="primary">pac</name>
    <name evidence="2" type="ORF">IFDJLNFL_2635</name>
    <name evidence="3" type="ORF">MTDSW087_01438</name>
</gene>
<evidence type="ECO:0000313" key="2">
    <source>
        <dbReference type="EMBL" id="GJD56738.1"/>
    </source>
</evidence>
<evidence type="ECO:0000256" key="1">
    <source>
        <dbReference type="SAM" id="MobiDB-lite"/>
    </source>
</evidence>
<dbReference type="AlphaFoldDB" id="A0A564FV67"/>
<evidence type="ECO:0000313" key="3">
    <source>
        <dbReference type="EMBL" id="VUF11754.1"/>
    </source>
</evidence>
<reference evidence="2" key="2">
    <citation type="journal article" date="2021" name="Front. Microbiol.">
        <title>Comprehensive Comparative Genomics and Phenotyping of Methylobacterium Species.</title>
        <authorList>
            <person name="Alessa O."/>
            <person name="Ogura Y."/>
            <person name="Fujitani Y."/>
            <person name="Takami H."/>
            <person name="Hayashi T."/>
            <person name="Sahin N."/>
            <person name="Tani A."/>
        </authorList>
    </citation>
    <scope>NUCLEOTIDE SEQUENCE</scope>
    <source>
        <strain evidence="2">DSM 22415</strain>
    </source>
</reference>
<proteinExistence type="predicted"/>
<evidence type="ECO:0000313" key="5">
    <source>
        <dbReference type="Proteomes" id="UP001055303"/>
    </source>
</evidence>
<evidence type="ECO:0000313" key="4">
    <source>
        <dbReference type="Proteomes" id="UP000401717"/>
    </source>
</evidence>